<sequence>MTRLTRSRTHGEPTQLLAFRWAGERDVGAAGDTPATGTAGQADGGATQPRSWISALPRWAGRAGVVGAGIVAAAVAGGARRPGRGRVVLSVGRRPPDAGRGGAGRGRADRRGRAVIVWDQVHTERVSSGGVLDVREVRARVRQALVRYGETFELGDVDLLVCEIATNAVRHSASGRPGGGVWVTLLLSAARLRVEIQDDGGSEGRPMIPAQSSAWDESGRGLLMVRELADCWGTLRGKDGRHTVCFEVVR</sequence>
<feature type="region of interest" description="Disordered" evidence="2">
    <location>
        <begin position="27"/>
        <end position="50"/>
    </location>
</feature>
<reference evidence="4 5" key="1">
    <citation type="submission" date="2019-03" db="EMBL/GenBank/DDBJ databases">
        <title>Draft genome sequences of novel Actinobacteria.</title>
        <authorList>
            <person name="Sahin N."/>
            <person name="Ay H."/>
            <person name="Saygin H."/>
        </authorList>
    </citation>
    <scope>NUCLEOTIDE SEQUENCE [LARGE SCALE GENOMIC DNA]</scope>
    <source>
        <strain evidence="4 5">DSM 45347</strain>
    </source>
</reference>
<dbReference type="GO" id="GO:0004674">
    <property type="term" value="F:protein serine/threonine kinase activity"/>
    <property type="evidence" value="ECO:0007669"/>
    <property type="project" value="UniProtKB-KW"/>
</dbReference>
<keyword evidence="1" id="KW-0723">Serine/threonine-protein kinase</keyword>
<gene>
    <name evidence="4" type="ORF">E1284_26250</name>
</gene>
<dbReference type="PANTHER" id="PTHR35526">
    <property type="entry name" value="ANTI-SIGMA-F FACTOR RSBW-RELATED"/>
    <property type="match status" value="1"/>
</dbReference>
<organism evidence="4 5">
    <name type="scientific">Actinomadura bangladeshensis</name>
    <dbReference type="NCBI Taxonomy" id="453573"/>
    <lineage>
        <taxon>Bacteria</taxon>
        <taxon>Bacillati</taxon>
        <taxon>Actinomycetota</taxon>
        <taxon>Actinomycetes</taxon>
        <taxon>Streptosporangiales</taxon>
        <taxon>Thermomonosporaceae</taxon>
        <taxon>Actinomadura</taxon>
    </lineage>
</organism>
<dbReference type="Gene3D" id="3.30.565.10">
    <property type="entry name" value="Histidine kinase-like ATPase, C-terminal domain"/>
    <property type="match status" value="1"/>
</dbReference>
<dbReference type="Proteomes" id="UP000295431">
    <property type="component" value="Unassembled WGS sequence"/>
</dbReference>
<keyword evidence="1" id="KW-0418">Kinase</keyword>
<evidence type="ECO:0000256" key="1">
    <source>
        <dbReference type="ARBA" id="ARBA00022527"/>
    </source>
</evidence>
<protein>
    <submittedName>
        <fullName evidence="4">ATP-binding protein</fullName>
    </submittedName>
</protein>
<evidence type="ECO:0000313" key="5">
    <source>
        <dbReference type="Proteomes" id="UP000295431"/>
    </source>
</evidence>
<keyword evidence="4" id="KW-0547">Nucleotide-binding</keyword>
<evidence type="ECO:0000256" key="2">
    <source>
        <dbReference type="SAM" id="MobiDB-lite"/>
    </source>
</evidence>
<keyword evidence="4" id="KW-0067">ATP-binding</keyword>
<name>A0A4R4NUW0_9ACTN</name>
<comment type="caution">
    <text evidence="4">The sequence shown here is derived from an EMBL/GenBank/DDBJ whole genome shotgun (WGS) entry which is preliminary data.</text>
</comment>
<dbReference type="EMBL" id="SMJW01000156">
    <property type="protein sequence ID" value="TDC11880.1"/>
    <property type="molecule type" value="Genomic_DNA"/>
</dbReference>
<dbReference type="SUPFAM" id="SSF55874">
    <property type="entry name" value="ATPase domain of HSP90 chaperone/DNA topoisomerase II/histidine kinase"/>
    <property type="match status" value="1"/>
</dbReference>
<keyword evidence="1" id="KW-0808">Transferase</keyword>
<accession>A0A4R4NUW0</accession>
<dbReference type="GO" id="GO:0005524">
    <property type="term" value="F:ATP binding"/>
    <property type="evidence" value="ECO:0007669"/>
    <property type="project" value="UniProtKB-KW"/>
</dbReference>
<feature type="domain" description="Histidine kinase/HSP90-like ATPase" evidence="3">
    <location>
        <begin position="134"/>
        <end position="232"/>
    </location>
</feature>
<evidence type="ECO:0000313" key="4">
    <source>
        <dbReference type="EMBL" id="TDC11880.1"/>
    </source>
</evidence>
<dbReference type="AlphaFoldDB" id="A0A4R4NUW0"/>
<dbReference type="CDD" id="cd16936">
    <property type="entry name" value="HATPase_RsbW-like"/>
    <property type="match status" value="1"/>
</dbReference>
<dbReference type="Pfam" id="PF13581">
    <property type="entry name" value="HATPase_c_2"/>
    <property type="match status" value="1"/>
</dbReference>
<feature type="compositionally biased region" description="Low complexity" evidence="2">
    <location>
        <begin position="28"/>
        <end position="49"/>
    </location>
</feature>
<proteinExistence type="predicted"/>
<keyword evidence="5" id="KW-1185">Reference proteome</keyword>
<evidence type="ECO:0000259" key="3">
    <source>
        <dbReference type="Pfam" id="PF13581"/>
    </source>
</evidence>
<dbReference type="PANTHER" id="PTHR35526:SF3">
    <property type="entry name" value="ANTI-SIGMA-F FACTOR RSBW"/>
    <property type="match status" value="1"/>
</dbReference>
<dbReference type="InterPro" id="IPR003594">
    <property type="entry name" value="HATPase_dom"/>
</dbReference>
<dbReference type="InterPro" id="IPR050267">
    <property type="entry name" value="Anti-sigma-factor_SerPK"/>
</dbReference>
<dbReference type="OrthoDB" id="3534568at2"/>
<dbReference type="InterPro" id="IPR036890">
    <property type="entry name" value="HATPase_C_sf"/>
</dbReference>